<evidence type="ECO:0000313" key="8">
    <source>
        <dbReference type="Proteomes" id="UP001085076"/>
    </source>
</evidence>
<dbReference type="SUPFAM" id="SSF52743">
    <property type="entry name" value="Subtilisin-like"/>
    <property type="match status" value="1"/>
</dbReference>
<comment type="similarity">
    <text evidence="1">Belongs to the peptidase S8 family.</text>
</comment>
<accession>A0A9D5C6T7</accession>
<sequence>MTPTGAGVVITGKPSLDGKNSFGPLGKDWHMGTGADRYGKAPADATGSGAEQGTVRGPRRGMGTSASSIHPISNGAEGTHGGDQDARQRSTHNRQGSRHVTKAEIWVEKSTSVARIGTNTPIEHQVDQPQQFISKDKGKRVDDGLALPRKKKNFGQGHVAIEEVGKQTNTQLDSHSKHVKGQTERTGQCHNQHTNEVLETNCNVITNGKTKLISPYPDPGNDKDDNEEEEDEFDEQLEREIELEMENMWNPQLPWDGTTHGEDETRKTLPTSGNEDQGQLAPNEPEDTINGSNDPQGAEMESTESPVSSRPMTDRQQDPINPKEKTTPPTPGPVPDVDFSKYTWRLFHGSWNYMADTTWEEMMTRAEKPTEDLARLDQAKKKDRPQCKGELGTTKEATRRSERTRKPITERLEKEGFIAPPTSARKKAVERDPMMTKGDILLPTEVEDTRLRTYIIHVQRPKYHEFLQNEDVEGWHKSFLPNTTLDGGTLSAVMKNIFVCMVAGNSGPWTESVENGAPWILTVGASSHDRTARAIVRLANGVELEGESGYQPRSFNFTGLPIVYPGFADQGGTPGCQNFDDVDIKGKIVVCISEYPSISPRTMGINVRNAGGAAMIALSGKGQGSTTFSDDHVLPAIHLNHSSVHKIERYFRSSRSPHRAAISFRGTRYGAHPSPTIPYFSGRGPHRLNLNGGILKPDIVGPGVNILSAWPIKPGYNPKGRKGSYFRFQSGTSMAAPHLAGVAALLKSSHKKWSPAAIKSAIMTTADRFDHDGNPILDDYRDRKYQADLFAIGSGQVNPTKANDPGLIYDIKPKEYIKYLCGLWSNDTLVTIAARKPVQCSSVGSITAEQLNYPSISVSLSLATYKSITRTLTNVGDADEIYFIQVEEPEGILVLVSPEVLRFTKINQEKKINIRIRSISTSSKVGDTLEGQLMLDSGKHLVRSPISVTIVGKT</sequence>
<gene>
    <name evidence="7" type="ORF">J5N97_024483</name>
</gene>
<feature type="compositionally biased region" description="Polar residues" evidence="3">
    <location>
        <begin position="268"/>
        <end position="277"/>
    </location>
</feature>
<dbReference type="InterPro" id="IPR003137">
    <property type="entry name" value="PA_domain"/>
</dbReference>
<keyword evidence="2" id="KW-0732">Signal</keyword>
<dbReference type="Pfam" id="PF00082">
    <property type="entry name" value="Peptidase_S8"/>
    <property type="match status" value="1"/>
</dbReference>
<dbReference type="InterPro" id="IPR000209">
    <property type="entry name" value="Peptidase_S8/S53_dom"/>
</dbReference>
<dbReference type="OrthoDB" id="786316at2759"/>
<dbReference type="CDD" id="cd02120">
    <property type="entry name" value="PA_subtilisin_like"/>
    <property type="match status" value="1"/>
</dbReference>
<evidence type="ECO:0000313" key="7">
    <source>
        <dbReference type="EMBL" id="KAJ0967566.1"/>
    </source>
</evidence>
<evidence type="ECO:0000256" key="2">
    <source>
        <dbReference type="ARBA" id="ARBA00022729"/>
    </source>
</evidence>
<dbReference type="Proteomes" id="UP001085076">
    <property type="component" value="Miscellaneous, Linkage group lg07"/>
</dbReference>
<dbReference type="Gene3D" id="3.40.50.200">
    <property type="entry name" value="Peptidase S8/S53 domain"/>
    <property type="match status" value="1"/>
</dbReference>
<dbReference type="EMBL" id="JAGGNH010000007">
    <property type="protein sequence ID" value="KAJ0967566.1"/>
    <property type="molecule type" value="Genomic_DNA"/>
</dbReference>
<name>A0A9D5C6T7_9LILI</name>
<feature type="region of interest" description="Disordered" evidence="3">
    <location>
        <begin position="209"/>
        <end position="336"/>
    </location>
</feature>
<dbReference type="AlphaFoldDB" id="A0A9D5C6T7"/>
<dbReference type="Gene3D" id="3.50.30.30">
    <property type="match status" value="1"/>
</dbReference>
<dbReference type="Gene3D" id="2.60.40.2310">
    <property type="match status" value="1"/>
</dbReference>
<feature type="domain" description="PA" evidence="5">
    <location>
        <begin position="561"/>
        <end position="646"/>
    </location>
</feature>
<feature type="domain" description="Peptidase S8/S53" evidence="4">
    <location>
        <begin position="492"/>
        <end position="794"/>
    </location>
</feature>
<feature type="compositionally biased region" description="Acidic residues" evidence="3">
    <location>
        <begin position="224"/>
        <end position="235"/>
    </location>
</feature>
<dbReference type="GO" id="GO:0004252">
    <property type="term" value="F:serine-type endopeptidase activity"/>
    <property type="evidence" value="ECO:0007669"/>
    <property type="project" value="InterPro"/>
</dbReference>
<evidence type="ECO:0000256" key="1">
    <source>
        <dbReference type="ARBA" id="ARBA00011073"/>
    </source>
</evidence>
<feature type="compositionally biased region" description="Basic and acidic residues" evidence="3">
    <location>
        <begin position="312"/>
        <end position="326"/>
    </location>
</feature>
<evidence type="ECO:0000259" key="5">
    <source>
        <dbReference type="Pfam" id="PF02225"/>
    </source>
</evidence>
<evidence type="ECO:0000259" key="4">
    <source>
        <dbReference type="Pfam" id="PF00082"/>
    </source>
</evidence>
<dbReference type="Pfam" id="PF17766">
    <property type="entry name" value="fn3_6"/>
    <property type="match status" value="1"/>
</dbReference>
<feature type="compositionally biased region" description="Basic and acidic residues" evidence="3">
    <location>
        <begin position="396"/>
        <end position="405"/>
    </location>
</feature>
<feature type="domain" description="Subtilisin-like protease fibronectin type-III" evidence="6">
    <location>
        <begin position="850"/>
        <end position="948"/>
    </location>
</feature>
<organism evidence="7 8">
    <name type="scientific">Dioscorea zingiberensis</name>
    <dbReference type="NCBI Taxonomy" id="325984"/>
    <lineage>
        <taxon>Eukaryota</taxon>
        <taxon>Viridiplantae</taxon>
        <taxon>Streptophyta</taxon>
        <taxon>Embryophyta</taxon>
        <taxon>Tracheophyta</taxon>
        <taxon>Spermatophyta</taxon>
        <taxon>Magnoliopsida</taxon>
        <taxon>Liliopsida</taxon>
        <taxon>Dioscoreales</taxon>
        <taxon>Dioscoreaceae</taxon>
        <taxon>Dioscorea</taxon>
    </lineage>
</organism>
<dbReference type="GO" id="GO:0006508">
    <property type="term" value="P:proteolysis"/>
    <property type="evidence" value="ECO:0007669"/>
    <property type="project" value="InterPro"/>
</dbReference>
<feature type="compositionally biased region" description="Basic residues" evidence="3">
    <location>
        <begin position="89"/>
        <end position="100"/>
    </location>
</feature>
<reference evidence="7" key="2">
    <citation type="journal article" date="2022" name="Hortic Res">
        <title>The genome of Dioscorea zingiberensis sheds light on the biosynthesis, origin and evolution of the medicinally important diosgenin saponins.</title>
        <authorList>
            <person name="Li Y."/>
            <person name="Tan C."/>
            <person name="Li Z."/>
            <person name="Guo J."/>
            <person name="Li S."/>
            <person name="Chen X."/>
            <person name="Wang C."/>
            <person name="Dai X."/>
            <person name="Yang H."/>
            <person name="Song W."/>
            <person name="Hou L."/>
            <person name="Xu J."/>
            <person name="Tong Z."/>
            <person name="Xu A."/>
            <person name="Yuan X."/>
            <person name="Wang W."/>
            <person name="Yang Q."/>
            <person name="Chen L."/>
            <person name="Sun Z."/>
            <person name="Wang K."/>
            <person name="Pan B."/>
            <person name="Chen J."/>
            <person name="Bao Y."/>
            <person name="Liu F."/>
            <person name="Qi X."/>
            <person name="Gang D.R."/>
            <person name="Wen J."/>
            <person name="Li J."/>
        </authorList>
    </citation>
    <scope>NUCLEOTIDE SEQUENCE</scope>
    <source>
        <strain evidence="7">Dzin_1.0</strain>
    </source>
</reference>
<dbReference type="InterPro" id="IPR036852">
    <property type="entry name" value="Peptidase_S8/S53_dom_sf"/>
</dbReference>
<evidence type="ECO:0000259" key="6">
    <source>
        <dbReference type="Pfam" id="PF17766"/>
    </source>
</evidence>
<protein>
    <submittedName>
        <fullName evidence="7">Uncharacterized protein</fullName>
    </submittedName>
</protein>
<dbReference type="Pfam" id="PF02225">
    <property type="entry name" value="PA"/>
    <property type="match status" value="1"/>
</dbReference>
<reference evidence="7" key="1">
    <citation type="submission" date="2021-03" db="EMBL/GenBank/DDBJ databases">
        <authorList>
            <person name="Li Z."/>
            <person name="Yang C."/>
        </authorList>
    </citation>
    <scope>NUCLEOTIDE SEQUENCE</scope>
    <source>
        <strain evidence="7">Dzin_1.0</strain>
        <tissue evidence="7">Leaf</tissue>
    </source>
</reference>
<keyword evidence="8" id="KW-1185">Reference proteome</keyword>
<feature type="region of interest" description="Disordered" evidence="3">
    <location>
        <begin position="371"/>
        <end position="405"/>
    </location>
</feature>
<comment type="caution">
    <text evidence="7">The sequence shown here is derived from an EMBL/GenBank/DDBJ whole genome shotgun (WGS) entry which is preliminary data.</text>
</comment>
<dbReference type="PANTHER" id="PTHR10795">
    <property type="entry name" value="PROPROTEIN CONVERTASE SUBTILISIN/KEXIN"/>
    <property type="match status" value="1"/>
</dbReference>
<evidence type="ECO:0000256" key="3">
    <source>
        <dbReference type="SAM" id="MobiDB-lite"/>
    </source>
</evidence>
<dbReference type="InterPro" id="IPR041469">
    <property type="entry name" value="Subtilisin-like_FN3"/>
</dbReference>
<dbReference type="InterPro" id="IPR045051">
    <property type="entry name" value="SBT"/>
</dbReference>
<proteinExistence type="inferred from homology"/>
<feature type="region of interest" description="Disordered" evidence="3">
    <location>
        <begin position="1"/>
        <end position="101"/>
    </location>
</feature>
<feature type="compositionally biased region" description="Basic and acidic residues" evidence="3">
    <location>
        <begin position="371"/>
        <end position="387"/>
    </location>
</feature>